<evidence type="ECO:0000256" key="7">
    <source>
        <dbReference type="ARBA" id="ARBA00023053"/>
    </source>
</evidence>
<dbReference type="PANTHER" id="PTHR42985">
    <property type="entry name" value="SODIUM-COUPLED MONOCARBOXYLATE TRANSPORTER"/>
    <property type="match status" value="1"/>
</dbReference>
<evidence type="ECO:0000256" key="1">
    <source>
        <dbReference type="ARBA" id="ARBA00004651"/>
    </source>
</evidence>
<keyword evidence="13" id="KW-1185">Reference proteome</keyword>
<proteinExistence type="inferred from homology"/>
<keyword evidence="8" id="KW-0406">Ion transport</keyword>
<sequence>YLIQSTHQCIVAVTWKNVLIKFAIFSSASPSKCALVNKILTIIFGTLFVGMAFVAAKARSIIQLTLALVGVSFGPVFGVHLLGIFVPFGNVKGAWIGLITSFSTLLWIYTGSLLYGKSPKVLPLSADFCSNLLTGNDTIGQNFTLNRSLNTIVSEIHWFIAFQERKMREKSLVNWFSSGQEFLPKKRQKLMNSFELEENEN</sequence>
<evidence type="ECO:0000256" key="4">
    <source>
        <dbReference type="ARBA" id="ARBA00022475"/>
    </source>
</evidence>
<keyword evidence="10" id="KW-0739">Sodium transport</keyword>
<dbReference type="PROSITE" id="PS50283">
    <property type="entry name" value="NA_SOLUT_SYMP_3"/>
    <property type="match status" value="1"/>
</dbReference>
<evidence type="ECO:0008006" key="14">
    <source>
        <dbReference type="Google" id="ProtNLM"/>
    </source>
</evidence>
<feature type="transmembrane region" description="Helical" evidence="11">
    <location>
        <begin position="66"/>
        <end position="88"/>
    </location>
</feature>
<keyword evidence="7" id="KW-0915">Sodium</keyword>
<feature type="transmembrane region" description="Helical" evidence="11">
    <location>
        <begin position="94"/>
        <end position="115"/>
    </location>
</feature>
<evidence type="ECO:0000256" key="3">
    <source>
        <dbReference type="ARBA" id="ARBA00022448"/>
    </source>
</evidence>
<feature type="non-terminal residue" evidence="12">
    <location>
        <position position="1"/>
    </location>
</feature>
<evidence type="ECO:0000256" key="5">
    <source>
        <dbReference type="ARBA" id="ARBA00022692"/>
    </source>
</evidence>
<dbReference type="Proteomes" id="UP000326759">
    <property type="component" value="Unassembled WGS sequence"/>
</dbReference>
<dbReference type="AlphaFoldDB" id="A0A5N5T909"/>
<dbReference type="InterPro" id="IPR038377">
    <property type="entry name" value="Na/Glc_symporter_sf"/>
</dbReference>
<feature type="transmembrane region" description="Helical" evidence="11">
    <location>
        <begin position="35"/>
        <end position="54"/>
    </location>
</feature>
<comment type="caution">
    <text evidence="12">The sequence shown here is derived from an EMBL/GenBank/DDBJ whole genome shotgun (WGS) entry which is preliminary data.</text>
</comment>
<organism evidence="12 13">
    <name type="scientific">Armadillidium nasatum</name>
    <dbReference type="NCBI Taxonomy" id="96803"/>
    <lineage>
        <taxon>Eukaryota</taxon>
        <taxon>Metazoa</taxon>
        <taxon>Ecdysozoa</taxon>
        <taxon>Arthropoda</taxon>
        <taxon>Crustacea</taxon>
        <taxon>Multicrustacea</taxon>
        <taxon>Malacostraca</taxon>
        <taxon>Eumalacostraca</taxon>
        <taxon>Peracarida</taxon>
        <taxon>Isopoda</taxon>
        <taxon>Oniscidea</taxon>
        <taxon>Crinocheta</taxon>
        <taxon>Armadillidiidae</taxon>
        <taxon>Armadillidium</taxon>
    </lineage>
</organism>
<dbReference type="OrthoDB" id="6132759at2759"/>
<dbReference type="PANTHER" id="PTHR42985:SF40">
    <property type="entry name" value="LD47995P-RELATED"/>
    <property type="match status" value="1"/>
</dbReference>
<dbReference type="GO" id="GO:0006814">
    <property type="term" value="P:sodium ion transport"/>
    <property type="evidence" value="ECO:0007669"/>
    <property type="project" value="UniProtKB-KW"/>
</dbReference>
<evidence type="ECO:0000256" key="8">
    <source>
        <dbReference type="ARBA" id="ARBA00023065"/>
    </source>
</evidence>
<dbReference type="InterPro" id="IPR001734">
    <property type="entry name" value="Na/solute_symporter"/>
</dbReference>
<comment type="similarity">
    <text evidence="2">Belongs to the sodium:solute symporter (SSF) (TC 2.A.21) family.</text>
</comment>
<keyword evidence="9 11" id="KW-0472">Membrane</keyword>
<gene>
    <name evidence="12" type="ORF">Anas_12805</name>
</gene>
<evidence type="ECO:0000256" key="6">
    <source>
        <dbReference type="ARBA" id="ARBA00022989"/>
    </source>
</evidence>
<evidence type="ECO:0000256" key="11">
    <source>
        <dbReference type="SAM" id="Phobius"/>
    </source>
</evidence>
<dbReference type="Gene3D" id="1.20.1730.10">
    <property type="entry name" value="Sodium/glucose cotransporter"/>
    <property type="match status" value="1"/>
</dbReference>
<dbReference type="GO" id="GO:0005886">
    <property type="term" value="C:plasma membrane"/>
    <property type="evidence" value="ECO:0007669"/>
    <property type="project" value="UniProtKB-SubCell"/>
</dbReference>
<dbReference type="InterPro" id="IPR051163">
    <property type="entry name" value="Sodium:Solute_Symporter_SSF"/>
</dbReference>
<accession>A0A5N5T909</accession>
<dbReference type="EMBL" id="SEYY01006213">
    <property type="protein sequence ID" value="KAB7502972.1"/>
    <property type="molecule type" value="Genomic_DNA"/>
</dbReference>
<keyword evidence="5 11" id="KW-0812">Transmembrane</keyword>
<evidence type="ECO:0000313" key="13">
    <source>
        <dbReference type="Proteomes" id="UP000326759"/>
    </source>
</evidence>
<evidence type="ECO:0000256" key="9">
    <source>
        <dbReference type="ARBA" id="ARBA00023136"/>
    </source>
</evidence>
<name>A0A5N5T909_9CRUS</name>
<comment type="subcellular location">
    <subcellularLocation>
        <location evidence="1">Cell membrane</location>
        <topology evidence="1">Multi-pass membrane protein</topology>
    </subcellularLocation>
</comment>
<evidence type="ECO:0000313" key="12">
    <source>
        <dbReference type="EMBL" id="KAB7502972.1"/>
    </source>
</evidence>
<evidence type="ECO:0000256" key="2">
    <source>
        <dbReference type="ARBA" id="ARBA00006434"/>
    </source>
</evidence>
<keyword evidence="4" id="KW-1003">Cell membrane</keyword>
<dbReference type="GO" id="GO:0015293">
    <property type="term" value="F:symporter activity"/>
    <property type="evidence" value="ECO:0007669"/>
    <property type="project" value="TreeGrafter"/>
</dbReference>
<keyword evidence="3" id="KW-0813">Transport</keyword>
<keyword evidence="6 11" id="KW-1133">Transmembrane helix</keyword>
<protein>
    <recommendedName>
        <fullName evidence="14">Sodium-coupled monocarboxylate transporter 2</fullName>
    </recommendedName>
</protein>
<reference evidence="12 13" key="1">
    <citation type="journal article" date="2019" name="PLoS Biol.">
        <title>Sex chromosomes control vertical transmission of feminizing Wolbachia symbionts in an isopod.</title>
        <authorList>
            <person name="Becking T."/>
            <person name="Chebbi M.A."/>
            <person name="Giraud I."/>
            <person name="Moumen B."/>
            <person name="Laverre T."/>
            <person name="Caubet Y."/>
            <person name="Peccoud J."/>
            <person name="Gilbert C."/>
            <person name="Cordaux R."/>
        </authorList>
    </citation>
    <scope>NUCLEOTIDE SEQUENCE [LARGE SCALE GENOMIC DNA]</scope>
    <source>
        <strain evidence="12">ANa2</strain>
        <tissue evidence="12">Whole body excluding digestive tract and cuticle</tissue>
    </source>
</reference>
<evidence type="ECO:0000256" key="10">
    <source>
        <dbReference type="ARBA" id="ARBA00023201"/>
    </source>
</evidence>